<comment type="caution">
    <text evidence="1">The sequence shown here is derived from an EMBL/GenBank/DDBJ whole genome shotgun (WGS) entry which is preliminary data.</text>
</comment>
<sequence length="182" mass="20691">MNRLIEDIFLDVNNAINIEREIENMDIKDQNDQRAIGWSHDASPANEGQVQYFGLHLLIIKVNSSDRAVGFGEIVGNACYHDDKKNDGSMHLPYYNERDKENEDEGPRNNYIDLTEFNVSSVCTIFDIIKRCSSLMTVCILPPHWSVSINIFSRNTCSISTTSKLPCILNCKRSIVFAIWAS</sequence>
<dbReference type="EMBL" id="CAJVPP010005775">
    <property type="protein sequence ID" value="CAG8669660.1"/>
    <property type="molecule type" value="Genomic_DNA"/>
</dbReference>
<keyword evidence="2" id="KW-1185">Reference proteome</keyword>
<evidence type="ECO:0000313" key="1">
    <source>
        <dbReference type="EMBL" id="CAG8669660.1"/>
    </source>
</evidence>
<proteinExistence type="predicted"/>
<gene>
    <name evidence="1" type="ORF">FMOSSE_LOCUS12340</name>
</gene>
<organism evidence="1 2">
    <name type="scientific">Funneliformis mosseae</name>
    <name type="common">Endomycorrhizal fungus</name>
    <name type="synonym">Glomus mosseae</name>
    <dbReference type="NCBI Taxonomy" id="27381"/>
    <lineage>
        <taxon>Eukaryota</taxon>
        <taxon>Fungi</taxon>
        <taxon>Fungi incertae sedis</taxon>
        <taxon>Mucoromycota</taxon>
        <taxon>Glomeromycotina</taxon>
        <taxon>Glomeromycetes</taxon>
        <taxon>Glomerales</taxon>
        <taxon>Glomeraceae</taxon>
        <taxon>Funneliformis</taxon>
    </lineage>
</organism>
<name>A0A9N9EDM9_FUNMO</name>
<dbReference type="AlphaFoldDB" id="A0A9N9EDM9"/>
<reference evidence="1" key="1">
    <citation type="submission" date="2021-06" db="EMBL/GenBank/DDBJ databases">
        <authorList>
            <person name="Kallberg Y."/>
            <person name="Tangrot J."/>
            <person name="Rosling A."/>
        </authorList>
    </citation>
    <scope>NUCLEOTIDE SEQUENCE</scope>
    <source>
        <strain evidence="1">87-6 pot B 2015</strain>
    </source>
</reference>
<protein>
    <submittedName>
        <fullName evidence="1">13207_t:CDS:1</fullName>
    </submittedName>
</protein>
<accession>A0A9N9EDM9</accession>
<evidence type="ECO:0000313" key="2">
    <source>
        <dbReference type="Proteomes" id="UP000789375"/>
    </source>
</evidence>
<dbReference type="Proteomes" id="UP000789375">
    <property type="component" value="Unassembled WGS sequence"/>
</dbReference>